<reference evidence="8 9" key="1">
    <citation type="submission" date="2015-09" db="EMBL/GenBank/DDBJ databases">
        <title>Host preference determinants of Valsa canker pathogens revealed by comparative genomics.</title>
        <authorList>
            <person name="Yin Z."/>
            <person name="Huang L."/>
        </authorList>
    </citation>
    <scope>NUCLEOTIDE SEQUENCE [LARGE SCALE GENOMIC DNA]</scope>
    <source>
        <strain evidence="8 9">YSFL</strain>
    </source>
</reference>
<dbReference type="EMBL" id="LJZO01000005">
    <property type="protein sequence ID" value="ROW02162.1"/>
    <property type="molecule type" value="Genomic_DNA"/>
</dbReference>
<dbReference type="FunFam" id="3.20.20.100:FF:000007">
    <property type="entry name" value="NAD(P)H-dependent D-xylose reductase xyl1"/>
    <property type="match status" value="1"/>
</dbReference>
<dbReference type="CDD" id="cd19071">
    <property type="entry name" value="AKR_AKR1-5-like"/>
    <property type="match status" value="1"/>
</dbReference>
<dbReference type="InterPro" id="IPR020471">
    <property type="entry name" value="AKR"/>
</dbReference>
<proteinExistence type="inferred from homology"/>
<organism evidence="8 9">
    <name type="scientific">Cytospora chrysosperma</name>
    <name type="common">Cytospora canker fungus</name>
    <name type="synonym">Sphaeria chrysosperma</name>
    <dbReference type="NCBI Taxonomy" id="252740"/>
    <lineage>
        <taxon>Eukaryota</taxon>
        <taxon>Fungi</taxon>
        <taxon>Dikarya</taxon>
        <taxon>Ascomycota</taxon>
        <taxon>Pezizomycotina</taxon>
        <taxon>Sordariomycetes</taxon>
        <taxon>Sordariomycetidae</taxon>
        <taxon>Diaporthales</taxon>
        <taxon>Cytosporaceae</taxon>
        <taxon>Cytospora</taxon>
    </lineage>
</organism>
<evidence type="ECO:0000313" key="8">
    <source>
        <dbReference type="EMBL" id="ROW02162.1"/>
    </source>
</evidence>
<feature type="binding site" evidence="5">
    <location>
        <position position="106"/>
    </location>
    <ligand>
        <name>substrate</name>
    </ligand>
</feature>
<evidence type="ECO:0000256" key="3">
    <source>
        <dbReference type="ARBA" id="ARBA00023002"/>
    </source>
</evidence>
<evidence type="ECO:0000256" key="2">
    <source>
        <dbReference type="ARBA" id="ARBA00022857"/>
    </source>
</evidence>
<evidence type="ECO:0000313" key="9">
    <source>
        <dbReference type="Proteomes" id="UP000284375"/>
    </source>
</evidence>
<dbReference type="Gene3D" id="3.20.20.100">
    <property type="entry name" value="NADP-dependent oxidoreductase domain"/>
    <property type="match status" value="1"/>
</dbReference>
<dbReference type="Proteomes" id="UP000284375">
    <property type="component" value="Unassembled WGS sequence"/>
</dbReference>
<dbReference type="PRINTS" id="PR00069">
    <property type="entry name" value="ALDKETRDTASE"/>
</dbReference>
<feature type="active site" description="Proton donor" evidence="4">
    <location>
        <position position="48"/>
    </location>
</feature>
<comment type="similarity">
    <text evidence="1">Belongs to the aldo/keto reductase family.</text>
</comment>
<evidence type="ECO:0000256" key="5">
    <source>
        <dbReference type="PIRSR" id="PIRSR000097-2"/>
    </source>
</evidence>
<keyword evidence="9" id="KW-1185">Reference proteome</keyword>
<keyword evidence="2" id="KW-0521">NADP</keyword>
<dbReference type="SUPFAM" id="SSF51430">
    <property type="entry name" value="NAD(P)-linked oxidoreductase"/>
    <property type="match status" value="1"/>
</dbReference>
<protein>
    <recommendedName>
        <fullName evidence="7">NADP-dependent oxidoreductase domain-containing protein</fullName>
    </recommendedName>
</protein>
<dbReference type="PIRSF" id="PIRSF000097">
    <property type="entry name" value="AKR"/>
    <property type="match status" value="1"/>
</dbReference>
<dbReference type="Pfam" id="PF00248">
    <property type="entry name" value="Aldo_ket_red"/>
    <property type="match status" value="1"/>
</dbReference>
<comment type="caution">
    <text evidence="8">The sequence shown here is derived from an EMBL/GenBank/DDBJ whole genome shotgun (WGS) entry which is preliminary data.</text>
</comment>
<dbReference type="OrthoDB" id="416253at2759"/>
<dbReference type="InterPro" id="IPR036812">
    <property type="entry name" value="NAD(P)_OxRdtase_dom_sf"/>
</dbReference>
<dbReference type="InterPro" id="IPR018170">
    <property type="entry name" value="Aldo/ket_reductase_CS"/>
</dbReference>
<evidence type="ECO:0000259" key="7">
    <source>
        <dbReference type="Pfam" id="PF00248"/>
    </source>
</evidence>
<evidence type="ECO:0000256" key="4">
    <source>
        <dbReference type="PIRSR" id="PIRSR000097-1"/>
    </source>
</evidence>
<sequence>MPTEFKLNTGAAIPAVGFGTWQDADAQEDAVSHALKSGYKHIDTARIYGTEAAVAKGIKKSGVPRERIFITTKLWNNAHHPDDVEKALDASLKDLETDYVDLFLIHWPVAFGRGDEPFPKDSNDKPKVEKIDYVDTYKALEKLCKKGKAKAIGISNFSKAELERVLKECEIVPAVHQMELHPWLQQKDFSDFHKQNGIHITHYSPFGNQNSIYGDKVGKLIEDPVLVEVGKKYNKSSAQVALAWGIARGQSVIPKSKTPERIEQNLQGDFKLAEEDLKKIAAIDKKIRFNDSSESFGYNFFTDLDGKK</sequence>
<name>A0A423WFE1_CYTCH</name>
<dbReference type="InterPro" id="IPR023210">
    <property type="entry name" value="NADP_OxRdtase_dom"/>
</dbReference>
<dbReference type="PANTHER" id="PTHR11732">
    <property type="entry name" value="ALDO/KETO REDUCTASE"/>
    <property type="match status" value="1"/>
</dbReference>
<evidence type="ECO:0000256" key="1">
    <source>
        <dbReference type="ARBA" id="ARBA00007905"/>
    </source>
</evidence>
<keyword evidence="3" id="KW-0560">Oxidoreductase</keyword>
<feature type="site" description="Lowers pKa of active site Tyr" evidence="6">
    <location>
        <position position="73"/>
    </location>
</feature>
<dbReference type="AlphaFoldDB" id="A0A423WFE1"/>
<dbReference type="PROSITE" id="PS00062">
    <property type="entry name" value="ALDOKETO_REDUCTASE_2"/>
    <property type="match status" value="1"/>
</dbReference>
<gene>
    <name evidence="8" type="ORF">VSDG_02343</name>
</gene>
<feature type="domain" description="NADP-dependent oxidoreductase" evidence="7">
    <location>
        <begin position="16"/>
        <end position="284"/>
    </location>
</feature>
<dbReference type="STRING" id="252740.A0A423WFE1"/>
<dbReference type="GO" id="GO:0016491">
    <property type="term" value="F:oxidoreductase activity"/>
    <property type="evidence" value="ECO:0007669"/>
    <property type="project" value="UniProtKB-KW"/>
</dbReference>
<evidence type="ECO:0000256" key="6">
    <source>
        <dbReference type="PIRSR" id="PIRSR000097-3"/>
    </source>
</evidence>
<accession>A0A423WFE1</accession>